<dbReference type="FunFam" id="3.40.50.1000:FF:000001">
    <property type="entry name" value="Phospholipid-transporting ATPase IC"/>
    <property type="match status" value="1"/>
</dbReference>
<dbReference type="InterPro" id="IPR018303">
    <property type="entry name" value="ATPase_P-typ_P_site"/>
</dbReference>
<dbReference type="Pfam" id="PF13246">
    <property type="entry name" value="Cation_ATPase"/>
    <property type="match status" value="1"/>
</dbReference>
<name>U5T5L8_9GAMM</name>
<evidence type="ECO:0000313" key="14">
    <source>
        <dbReference type="Proteomes" id="UP000017640"/>
    </source>
</evidence>
<proteinExistence type="inferred from homology"/>
<dbReference type="PRINTS" id="PR00120">
    <property type="entry name" value="HATPASE"/>
</dbReference>
<dbReference type="InterPro" id="IPR050510">
    <property type="entry name" value="Cation_transp_ATPase_P-type"/>
</dbReference>
<feature type="transmembrane region" description="Helical" evidence="11">
    <location>
        <begin position="243"/>
        <end position="264"/>
    </location>
</feature>
<dbReference type="SFLD" id="SFLDS00003">
    <property type="entry name" value="Haloacid_Dehalogenase"/>
    <property type="match status" value="1"/>
</dbReference>
<dbReference type="InterPro" id="IPR036412">
    <property type="entry name" value="HAD-like_sf"/>
</dbReference>
<dbReference type="GO" id="GO:0016887">
    <property type="term" value="F:ATP hydrolysis activity"/>
    <property type="evidence" value="ECO:0007669"/>
    <property type="project" value="InterPro"/>
</dbReference>
<dbReference type="InterPro" id="IPR001757">
    <property type="entry name" value="P_typ_ATPase"/>
</dbReference>
<dbReference type="Gene3D" id="1.20.1110.10">
    <property type="entry name" value="Calcium-transporting ATPase, transmembrane domain"/>
    <property type="match status" value="1"/>
</dbReference>
<dbReference type="GO" id="GO:0005391">
    <property type="term" value="F:P-type sodium:potassium-exchanging transporter activity"/>
    <property type="evidence" value="ECO:0007669"/>
    <property type="project" value="TreeGrafter"/>
</dbReference>
<gene>
    <name evidence="13" type="ORF">SPICUR_02925</name>
</gene>
<feature type="transmembrane region" description="Helical" evidence="11">
    <location>
        <begin position="270"/>
        <end position="295"/>
    </location>
</feature>
<dbReference type="InterPro" id="IPR023298">
    <property type="entry name" value="ATPase_P-typ_TM_dom_sf"/>
</dbReference>
<dbReference type="SUPFAM" id="SSF56784">
    <property type="entry name" value="HAD-like"/>
    <property type="match status" value="1"/>
</dbReference>
<dbReference type="EMBL" id="CP005990">
    <property type="protein sequence ID" value="AGY91588.1"/>
    <property type="molecule type" value="Genomic_DNA"/>
</dbReference>
<dbReference type="GO" id="GO:0030007">
    <property type="term" value="P:intracellular potassium ion homeostasis"/>
    <property type="evidence" value="ECO:0007669"/>
    <property type="project" value="TreeGrafter"/>
</dbReference>
<evidence type="ECO:0000256" key="1">
    <source>
        <dbReference type="ARBA" id="ARBA00004651"/>
    </source>
</evidence>
<dbReference type="Proteomes" id="UP000017640">
    <property type="component" value="Chromosome"/>
</dbReference>
<dbReference type="InterPro" id="IPR059000">
    <property type="entry name" value="ATPase_P-type_domA"/>
</dbReference>
<evidence type="ECO:0000256" key="2">
    <source>
        <dbReference type="ARBA" id="ARBA00005675"/>
    </source>
</evidence>
<keyword evidence="3" id="KW-1003">Cell membrane</keyword>
<dbReference type="GO" id="GO:0006883">
    <property type="term" value="P:intracellular sodium ion homeostasis"/>
    <property type="evidence" value="ECO:0007669"/>
    <property type="project" value="TreeGrafter"/>
</dbReference>
<keyword evidence="9 11" id="KW-0472">Membrane</keyword>
<dbReference type="GO" id="GO:1902600">
    <property type="term" value="P:proton transmembrane transport"/>
    <property type="evidence" value="ECO:0007669"/>
    <property type="project" value="TreeGrafter"/>
</dbReference>
<dbReference type="RefSeq" id="WP_023365880.1">
    <property type="nucleotide sequence ID" value="NC_022664.1"/>
</dbReference>
<dbReference type="InterPro" id="IPR004014">
    <property type="entry name" value="ATPase_P-typ_cation-transptr_N"/>
</dbReference>
<keyword evidence="6" id="KW-0067">ATP-binding</keyword>
<feature type="transmembrane region" description="Helical" evidence="11">
    <location>
        <begin position="704"/>
        <end position="725"/>
    </location>
</feature>
<dbReference type="SUPFAM" id="SSF81653">
    <property type="entry name" value="Calcium ATPase, transduction domain A"/>
    <property type="match status" value="1"/>
</dbReference>
<dbReference type="SFLD" id="SFLDF00027">
    <property type="entry name" value="p-type_atpase"/>
    <property type="match status" value="1"/>
</dbReference>
<dbReference type="PANTHER" id="PTHR43294:SF21">
    <property type="entry name" value="CATION TRANSPORTING ATPASE"/>
    <property type="match status" value="1"/>
</dbReference>
<dbReference type="GO" id="GO:1990573">
    <property type="term" value="P:potassium ion import across plasma membrane"/>
    <property type="evidence" value="ECO:0007669"/>
    <property type="project" value="TreeGrafter"/>
</dbReference>
<dbReference type="OrthoDB" id="9814270at2"/>
<evidence type="ECO:0000259" key="12">
    <source>
        <dbReference type="SMART" id="SM00831"/>
    </source>
</evidence>
<dbReference type="SMART" id="SM00831">
    <property type="entry name" value="Cation_ATPase_N"/>
    <property type="match status" value="1"/>
</dbReference>
<feature type="transmembrane region" description="Helical" evidence="11">
    <location>
        <begin position="55"/>
        <end position="73"/>
    </location>
</feature>
<dbReference type="SUPFAM" id="SSF81660">
    <property type="entry name" value="Metal cation-transporting ATPase, ATP-binding domain N"/>
    <property type="match status" value="1"/>
</dbReference>
<dbReference type="InterPro" id="IPR008250">
    <property type="entry name" value="ATPase_P-typ_transduc_dom_A_sf"/>
</dbReference>
<keyword evidence="4 11" id="KW-0812">Transmembrane</keyword>
<comment type="similarity">
    <text evidence="2">Belongs to the cation transport ATPase (P-type) (TC 3.A.3) family. Type IIA subfamily.</text>
</comment>
<accession>U5T5L8</accession>
<dbReference type="SFLD" id="SFLDG00002">
    <property type="entry name" value="C1.7:_P-type_atpase_like"/>
    <property type="match status" value="1"/>
</dbReference>
<dbReference type="KEGG" id="spiu:SPICUR_02925"/>
<dbReference type="PANTHER" id="PTHR43294">
    <property type="entry name" value="SODIUM/POTASSIUM-TRANSPORTING ATPASE SUBUNIT ALPHA"/>
    <property type="match status" value="1"/>
</dbReference>
<dbReference type="PROSITE" id="PS00154">
    <property type="entry name" value="ATPASE_E1_E2"/>
    <property type="match status" value="1"/>
</dbReference>
<dbReference type="Gene3D" id="3.40.50.1000">
    <property type="entry name" value="HAD superfamily/HAD-like"/>
    <property type="match status" value="1"/>
</dbReference>
<dbReference type="Gene3D" id="3.40.1110.10">
    <property type="entry name" value="Calcium-transporting ATPase, cytoplasmic domain N"/>
    <property type="match status" value="1"/>
</dbReference>
<evidence type="ECO:0000313" key="13">
    <source>
        <dbReference type="EMBL" id="AGY91588.1"/>
    </source>
</evidence>
<evidence type="ECO:0000256" key="5">
    <source>
        <dbReference type="ARBA" id="ARBA00022741"/>
    </source>
</evidence>
<evidence type="ECO:0000256" key="3">
    <source>
        <dbReference type="ARBA" id="ARBA00022475"/>
    </source>
</evidence>
<feature type="domain" description="Cation-transporting P-type ATPase N-terminal" evidence="12">
    <location>
        <begin position="2"/>
        <end position="75"/>
    </location>
</feature>
<dbReference type="SUPFAM" id="SSF81665">
    <property type="entry name" value="Calcium ATPase, transmembrane domain M"/>
    <property type="match status" value="1"/>
</dbReference>
<dbReference type="NCBIfam" id="TIGR01494">
    <property type="entry name" value="ATPase_P-type"/>
    <property type="match status" value="3"/>
</dbReference>
<keyword evidence="14" id="KW-1185">Reference proteome</keyword>
<keyword evidence="7" id="KW-1278">Translocase</keyword>
<evidence type="ECO:0000256" key="6">
    <source>
        <dbReference type="ARBA" id="ARBA00022840"/>
    </source>
</evidence>
<organism evidence="13 14">
    <name type="scientific">Spiribacter curvatus</name>
    <dbReference type="NCBI Taxonomy" id="1335757"/>
    <lineage>
        <taxon>Bacteria</taxon>
        <taxon>Pseudomonadati</taxon>
        <taxon>Pseudomonadota</taxon>
        <taxon>Gammaproteobacteria</taxon>
        <taxon>Chromatiales</taxon>
        <taxon>Ectothiorhodospiraceae</taxon>
        <taxon>Spiribacter</taxon>
    </lineage>
</organism>
<protein>
    <recommendedName>
        <fullName evidence="12">Cation-transporting P-type ATPase N-terminal domain-containing protein</fullName>
    </recommendedName>
</protein>
<dbReference type="GO" id="GO:0036376">
    <property type="term" value="P:sodium ion export across plasma membrane"/>
    <property type="evidence" value="ECO:0007669"/>
    <property type="project" value="TreeGrafter"/>
</dbReference>
<evidence type="ECO:0000256" key="7">
    <source>
        <dbReference type="ARBA" id="ARBA00022967"/>
    </source>
</evidence>
<dbReference type="AlphaFoldDB" id="U5T5L8"/>
<keyword evidence="8 11" id="KW-1133">Transmembrane helix</keyword>
<dbReference type="InterPro" id="IPR006068">
    <property type="entry name" value="ATPase_P-typ_cation-transptr_C"/>
</dbReference>
<evidence type="ECO:0000256" key="4">
    <source>
        <dbReference type="ARBA" id="ARBA00022692"/>
    </source>
</evidence>
<evidence type="ECO:0000256" key="8">
    <source>
        <dbReference type="ARBA" id="ARBA00022989"/>
    </source>
</evidence>
<dbReference type="GO" id="GO:0005886">
    <property type="term" value="C:plasma membrane"/>
    <property type="evidence" value="ECO:0007669"/>
    <property type="project" value="UniProtKB-SubCell"/>
</dbReference>
<dbReference type="eggNOG" id="COG0474">
    <property type="taxonomic scope" value="Bacteria"/>
</dbReference>
<feature type="transmembrane region" description="Helical" evidence="11">
    <location>
        <begin position="674"/>
        <end position="698"/>
    </location>
</feature>
<dbReference type="InterPro" id="IPR023214">
    <property type="entry name" value="HAD_sf"/>
</dbReference>
<dbReference type="GO" id="GO:0005524">
    <property type="term" value="F:ATP binding"/>
    <property type="evidence" value="ECO:0007669"/>
    <property type="project" value="UniProtKB-KW"/>
</dbReference>
<dbReference type="Pfam" id="PF00689">
    <property type="entry name" value="Cation_ATPase_C"/>
    <property type="match status" value="1"/>
</dbReference>
<feature type="transmembrane region" description="Helical" evidence="11">
    <location>
        <begin position="746"/>
        <end position="766"/>
    </location>
</feature>
<feature type="transmembrane region" description="Helical" evidence="11">
    <location>
        <begin position="845"/>
        <end position="864"/>
    </location>
</feature>
<keyword evidence="5" id="KW-0547">Nucleotide-binding</keyword>
<dbReference type="PATRIC" id="fig|1335757.3.peg.574"/>
<feature type="transmembrane region" description="Helical" evidence="11">
    <location>
        <begin position="79"/>
        <end position="95"/>
    </location>
</feature>
<feature type="transmembrane region" description="Helical" evidence="11">
    <location>
        <begin position="778"/>
        <end position="795"/>
    </location>
</feature>
<dbReference type="Gene3D" id="2.70.150.10">
    <property type="entry name" value="Calcium-transporting ATPase, cytoplasmic transduction domain A"/>
    <property type="match status" value="1"/>
</dbReference>
<dbReference type="HOGENOM" id="CLU_002360_2_1_6"/>
<dbReference type="InterPro" id="IPR023299">
    <property type="entry name" value="ATPase_P-typ_cyto_dom_N"/>
</dbReference>
<evidence type="ECO:0000256" key="10">
    <source>
        <dbReference type="SAM" id="MobiDB-lite"/>
    </source>
</evidence>
<feature type="region of interest" description="Disordered" evidence="10">
    <location>
        <begin position="1"/>
        <end position="22"/>
    </location>
</feature>
<dbReference type="STRING" id="1335757.SPICUR_02925"/>
<dbReference type="PRINTS" id="PR00119">
    <property type="entry name" value="CATATPASE"/>
</dbReference>
<dbReference type="Pfam" id="PF00690">
    <property type="entry name" value="Cation_ATPase_N"/>
    <property type="match status" value="1"/>
</dbReference>
<dbReference type="Pfam" id="PF00122">
    <property type="entry name" value="E1-E2_ATPase"/>
    <property type="match status" value="1"/>
</dbReference>
<comment type="subcellular location">
    <subcellularLocation>
        <location evidence="1">Cell membrane</location>
        <topology evidence="1">Multi-pass membrane protein</topology>
    </subcellularLocation>
</comment>
<dbReference type="InterPro" id="IPR044492">
    <property type="entry name" value="P_typ_ATPase_HD_dom"/>
</dbReference>
<evidence type="ECO:0000256" key="9">
    <source>
        <dbReference type="ARBA" id="ARBA00023136"/>
    </source>
</evidence>
<evidence type="ECO:0000256" key="11">
    <source>
        <dbReference type="SAM" id="Phobius"/>
    </source>
</evidence>
<reference evidence="13 14" key="1">
    <citation type="journal article" date="2013" name="BMC Genomics">
        <title>Genomes of "Spiribacter", a streamlined, successful halophilic bacterium.</title>
        <authorList>
            <person name="Lopez-Perez M."/>
            <person name="Ghai R."/>
            <person name="Leon M.J."/>
            <person name="Rodriguez-Olmos A."/>
            <person name="Copa-Patino J.L."/>
            <person name="Soliveri J."/>
            <person name="Sanchez-Porro C."/>
            <person name="Ventosa A."/>
            <person name="Rodriguez-Valera F."/>
        </authorList>
    </citation>
    <scope>NUCLEOTIDE SEQUENCE [LARGE SCALE GENOMIC DNA]</scope>
    <source>
        <strain evidence="13 14">UAH-SP71</strain>
    </source>
</reference>
<feature type="transmembrane region" description="Helical" evidence="11">
    <location>
        <begin position="815"/>
        <end position="833"/>
    </location>
</feature>
<sequence>MDWHARSVETTVDQLDTDRDGLDETQAAQRLERYGANRQRPPAHRSAFERLISQFRNLLIYLLLAAAGITAALGHWIDSGVIAAVVLINALIGYIQEGKAESAMAAIRGMLAPEATVRRDGRRQTVDAARVVPGDVLILEPGAKVSADVRLIRTSGLAVDESALTGESVPVDKTHEPVEAGASLGDRRSMAFAGTLVTAGEGDGLVVETGDRTELGQVTEMLSRVETLTTPLLRHLDQLGRQLAVIIVAAGAATAVAGVLLHGFSPVAMFMAAVGLAVAAIPEGLPAIVTITLALGVRRLAGRNAIVRRLPAVETLGAVTVICSDKTGTLTRNEMTVQALLLADGLQTIDPQHSAPQGENARALAEAVALCSDATIASDSAGETRVSGDPMEVALLHLAAAGDVDVEAWRSQHPRVDSIPFDAGHRYMATLHDEGDARWLVVKGAPEAVVPRCDGVLTDAGTAALDEAAWHRRAEELAGRGLRLLAVAERRSDGAALDLHQDSGPDSLVLIGLVGIIDPPRREAIDAVAASQRAGIRIKMITGDHAVTAAAIGRQLGLGDETRGVTGEALEAMDDDEFQRTAAGRSVFARVSPAHKLRLVEALQADGQVVAMTGDGVNDAPALKRADVGVSMGRGGTDAARESSEIVLADDNFATIEAAIHEGRVVYDNIVKSILFILPTNAAQALLLVVAVMAGLVLPVTPVQILWVNMITAVTLALALAFEPAEAAVMERPPRPGDAALIPPGMGMRVGWVALVMLGGTLAVFLGEQAAGRDLAEVRTLTINTLVLFEVWYLFSARRLHASTLNRGGLLGNRYVLGAIAVIVFAQLLFTYAPPMQLLFDTRALGLRDWLLAVFVSLPVVAVVEGHKAWQRRRQRRSADAPQG</sequence>